<evidence type="ECO:0000256" key="1">
    <source>
        <dbReference type="ARBA" id="ARBA00004232"/>
    </source>
</evidence>
<dbReference type="InterPro" id="IPR019049">
    <property type="entry name" value="Nucleoporin_prot_Ndc1/Nup"/>
</dbReference>
<evidence type="ECO:0000256" key="4">
    <source>
        <dbReference type="ARBA" id="ARBA00022448"/>
    </source>
</evidence>
<dbReference type="GO" id="GO:0051028">
    <property type="term" value="P:mRNA transport"/>
    <property type="evidence" value="ECO:0007669"/>
    <property type="project" value="UniProtKB-KW"/>
</dbReference>
<dbReference type="PANTHER" id="PTHR13269:SF6">
    <property type="entry name" value="NUCLEOPORIN NDC1"/>
    <property type="match status" value="1"/>
</dbReference>
<dbReference type="GO" id="GO:0031965">
    <property type="term" value="C:nuclear membrane"/>
    <property type="evidence" value="ECO:0007669"/>
    <property type="project" value="UniProtKB-SubCell"/>
</dbReference>
<dbReference type="STRING" id="106004.A0A1Y2EM10"/>
<accession>A0A1Y2EM10</accession>
<feature type="transmembrane region" description="Helical" evidence="14">
    <location>
        <begin position="233"/>
        <end position="250"/>
    </location>
</feature>
<feature type="compositionally biased region" description="Polar residues" evidence="13">
    <location>
        <begin position="14"/>
        <end position="23"/>
    </location>
</feature>
<keyword evidence="8 14" id="KW-1133">Transmembrane helix</keyword>
<keyword evidence="11 14" id="KW-0472">Membrane</keyword>
<dbReference type="GO" id="GO:0015031">
    <property type="term" value="P:protein transport"/>
    <property type="evidence" value="ECO:0007669"/>
    <property type="project" value="UniProtKB-KW"/>
</dbReference>
<evidence type="ECO:0000256" key="14">
    <source>
        <dbReference type="SAM" id="Phobius"/>
    </source>
</evidence>
<dbReference type="GO" id="GO:0030674">
    <property type="term" value="F:protein-macromolecule adaptor activity"/>
    <property type="evidence" value="ECO:0007669"/>
    <property type="project" value="TreeGrafter"/>
</dbReference>
<keyword evidence="10" id="KW-0906">Nuclear pore complex</keyword>
<evidence type="ECO:0000256" key="7">
    <source>
        <dbReference type="ARBA" id="ARBA00022927"/>
    </source>
</evidence>
<keyword evidence="4" id="KW-0813">Transport</keyword>
<keyword evidence="16" id="KW-1185">Reference proteome</keyword>
<feature type="region of interest" description="Disordered" evidence="13">
    <location>
        <begin position="395"/>
        <end position="424"/>
    </location>
</feature>
<evidence type="ECO:0000256" key="13">
    <source>
        <dbReference type="SAM" id="MobiDB-lite"/>
    </source>
</evidence>
<dbReference type="Pfam" id="PF09531">
    <property type="entry name" value="Ndc1_Nup"/>
    <property type="match status" value="1"/>
</dbReference>
<dbReference type="GO" id="GO:0070631">
    <property type="term" value="P:spindle pole body localization"/>
    <property type="evidence" value="ECO:0007669"/>
    <property type="project" value="TreeGrafter"/>
</dbReference>
<dbReference type="InParanoid" id="A0A1Y2EM10"/>
<dbReference type="GO" id="GO:0006999">
    <property type="term" value="P:nuclear pore organization"/>
    <property type="evidence" value="ECO:0007669"/>
    <property type="project" value="TreeGrafter"/>
</dbReference>
<evidence type="ECO:0000256" key="8">
    <source>
        <dbReference type="ARBA" id="ARBA00022989"/>
    </source>
</evidence>
<dbReference type="OrthoDB" id="67850at2759"/>
<evidence type="ECO:0000256" key="10">
    <source>
        <dbReference type="ARBA" id="ARBA00023132"/>
    </source>
</evidence>
<evidence type="ECO:0000256" key="2">
    <source>
        <dbReference type="ARBA" id="ARBA00004567"/>
    </source>
</evidence>
<feature type="region of interest" description="Disordered" evidence="13">
    <location>
        <begin position="1"/>
        <end position="23"/>
    </location>
</feature>
<evidence type="ECO:0000256" key="5">
    <source>
        <dbReference type="ARBA" id="ARBA00022692"/>
    </source>
</evidence>
<evidence type="ECO:0000256" key="11">
    <source>
        <dbReference type="ARBA" id="ARBA00023136"/>
    </source>
</evidence>
<dbReference type="GO" id="GO:0005816">
    <property type="term" value="C:spindle pole body"/>
    <property type="evidence" value="ECO:0007669"/>
    <property type="project" value="TreeGrafter"/>
</dbReference>
<dbReference type="EMBL" id="MCGR01000051">
    <property type="protein sequence ID" value="ORY72611.1"/>
    <property type="molecule type" value="Genomic_DNA"/>
</dbReference>
<comment type="caution">
    <text evidence="15">The sequence shown here is derived from an EMBL/GenBank/DDBJ whole genome shotgun (WGS) entry which is preliminary data.</text>
</comment>
<dbReference type="Proteomes" id="UP000193467">
    <property type="component" value="Unassembled WGS sequence"/>
</dbReference>
<feature type="transmembrane region" description="Helical" evidence="14">
    <location>
        <begin position="184"/>
        <end position="203"/>
    </location>
</feature>
<feature type="transmembrane region" description="Helical" evidence="14">
    <location>
        <begin position="135"/>
        <end position="154"/>
    </location>
</feature>
<keyword evidence="5 14" id="KW-0812">Transmembrane</keyword>
<keyword evidence="7" id="KW-0653">Protein transport</keyword>
<protein>
    <submittedName>
        <fullName evidence="15">Nucleoporin protein Ndc1-Nup</fullName>
    </submittedName>
</protein>
<dbReference type="PANTHER" id="PTHR13269">
    <property type="entry name" value="NUCLEOPORIN NDC1"/>
    <property type="match status" value="1"/>
</dbReference>
<keyword evidence="12" id="KW-0539">Nucleus</keyword>
<feature type="transmembrane region" description="Helical" evidence="14">
    <location>
        <begin position="87"/>
        <end position="107"/>
    </location>
</feature>
<proteinExistence type="inferred from homology"/>
<keyword evidence="9" id="KW-0811">Translocation</keyword>
<organism evidence="15 16">
    <name type="scientific">Leucosporidium creatinivorum</name>
    <dbReference type="NCBI Taxonomy" id="106004"/>
    <lineage>
        <taxon>Eukaryota</taxon>
        <taxon>Fungi</taxon>
        <taxon>Dikarya</taxon>
        <taxon>Basidiomycota</taxon>
        <taxon>Pucciniomycotina</taxon>
        <taxon>Microbotryomycetes</taxon>
        <taxon>Leucosporidiales</taxon>
        <taxon>Leucosporidium</taxon>
    </lineage>
</organism>
<dbReference type="GO" id="GO:0070762">
    <property type="term" value="C:nuclear pore transmembrane ring"/>
    <property type="evidence" value="ECO:0007669"/>
    <property type="project" value="TreeGrafter"/>
</dbReference>
<evidence type="ECO:0000256" key="6">
    <source>
        <dbReference type="ARBA" id="ARBA00022816"/>
    </source>
</evidence>
<comment type="similarity">
    <text evidence="3">Belongs to the NDC1 family.</text>
</comment>
<sequence length="649" mass="70233">MATSSPFARPPPSNTQGAPPTTSVSDFLSVRSAPSVLAPSQSYAPFFKIVLQKRLKNMFILTAAAAVLALHVARFDPKELPGSLYNVLPALLFSPLAFLGALPIIVLRKQTITTSLPSTATRFSQLSSLRNPSTLPIFLAYLFGAISLSTSYIWCAGYTSRAPQLGVLSYHEGRGLYVLNERRIFLGLLHGFIAAYATVEHILSARSRVQFDEDASAPIPARLKAKATTRAPLAIRSVLVANALFFSSYILLRQPILKLVVTSFLGSWARPYLYTMLRSNAAYSFTLIARSLASSFLIFVVWEAAHVCFEVYATHPASVSHFSSNPNQCLISGLRSDDSYFQHFAYLELSTLTLTNPERRKNIFTDIKPDSARGAWAEISRESLKLVGTELQRAKGRGRVAAPPSAAAAPLAGAPSSPSSSPSVAIRNENVFKPTKKTFLDTLAASSTPSAAPSAVSSAISSSVSAATSRVPSIFQTGGSDVPTSAAPAPVATAVQAVVGFEEKLASWIPSAWSGSLFTRRPELVVGACVARRREVIWAIGALANLLCASLQEDPYGVAQHDIPKILEAFVRYLDVLDDLVKDLTASAERLPGWEKDETLKEITEQVAPLQLALRNGVREIVTEFEPFLSEFRFPTAIATRLQLLVDWG</sequence>
<feature type="compositionally biased region" description="Low complexity" evidence="13">
    <location>
        <begin position="401"/>
        <end position="424"/>
    </location>
</feature>
<comment type="subcellular location">
    <subcellularLocation>
        <location evidence="1">Nucleus membrane</location>
        <topology evidence="1">Multi-pass membrane protein</topology>
    </subcellularLocation>
    <subcellularLocation>
        <location evidence="2">Nucleus</location>
        <location evidence="2">Nuclear pore complex</location>
    </subcellularLocation>
</comment>
<evidence type="ECO:0000313" key="15">
    <source>
        <dbReference type="EMBL" id="ORY72611.1"/>
    </source>
</evidence>
<evidence type="ECO:0000256" key="12">
    <source>
        <dbReference type="ARBA" id="ARBA00023242"/>
    </source>
</evidence>
<dbReference type="FunCoup" id="A0A1Y2EM10">
    <property type="interactions" value="44"/>
</dbReference>
<keyword evidence="6" id="KW-0509">mRNA transport</keyword>
<name>A0A1Y2EM10_9BASI</name>
<evidence type="ECO:0000256" key="9">
    <source>
        <dbReference type="ARBA" id="ARBA00023010"/>
    </source>
</evidence>
<reference evidence="15 16" key="1">
    <citation type="submission" date="2016-07" db="EMBL/GenBank/DDBJ databases">
        <title>Pervasive Adenine N6-methylation of Active Genes in Fungi.</title>
        <authorList>
            <consortium name="DOE Joint Genome Institute"/>
            <person name="Mondo S.J."/>
            <person name="Dannebaum R.O."/>
            <person name="Kuo R.C."/>
            <person name="Labutti K."/>
            <person name="Haridas S."/>
            <person name="Kuo A."/>
            <person name="Salamov A."/>
            <person name="Ahrendt S.R."/>
            <person name="Lipzen A."/>
            <person name="Sullivan W."/>
            <person name="Andreopoulos W.B."/>
            <person name="Clum A."/>
            <person name="Lindquist E."/>
            <person name="Daum C."/>
            <person name="Ramamoorthy G.K."/>
            <person name="Gryganskyi A."/>
            <person name="Culley D."/>
            <person name="Magnuson J.K."/>
            <person name="James T.Y."/>
            <person name="O'Malley M.A."/>
            <person name="Stajich J.E."/>
            <person name="Spatafora J.W."/>
            <person name="Visel A."/>
            <person name="Grigoriev I.V."/>
        </authorList>
    </citation>
    <scope>NUCLEOTIDE SEQUENCE [LARGE SCALE GENOMIC DNA]</scope>
    <source>
        <strain evidence="15 16">62-1032</strain>
    </source>
</reference>
<gene>
    <name evidence="15" type="ORF">BCR35DRAFT_307642</name>
</gene>
<dbReference type="AlphaFoldDB" id="A0A1Y2EM10"/>
<evidence type="ECO:0000256" key="3">
    <source>
        <dbReference type="ARBA" id="ARBA00005760"/>
    </source>
</evidence>
<feature type="transmembrane region" description="Helical" evidence="14">
    <location>
        <begin position="58"/>
        <end position="75"/>
    </location>
</feature>
<evidence type="ECO:0000313" key="16">
    <source>
        <dbReference type="Proteomes" id="UP000193467"/>
    </source>
</evidence>